<proteinExistence type="predicted"/>
<sequence>MTAQNLNVQFQNQTQLNAEDVYISIQVPPGTASSVNVTLSDGTPVSFSDPKDIMSVPVSLKTIGSKGLTVTTLSSGIFYVSYGAALQSKTAAPSFIGSGGTDYDTPFQPFELTRTGNPGDQGDMTAINYFTAPMGIESYTGGTSGTKLQHVQYTKDTATIAAQLKALTNSDPASVITSGSSIVRIIGPSSFAPSDTNPFPSLIDYVQSVAATGQTTKIVNNNAFNVPAAGGPGSTNYNFTLNLVATTAADGSIQMSGDITTTVTPYGGASSTGQTFQNCTVAISAADLDNYNYTLYGQVPSESVTFSGGWTALETYMQSIGLGSQGAYGVTQRLAVGEISSGLLMGFLNSSYVPEGHTTALKDMESCQWWELAPVKAFADIQPDHAYYNTYANVLYGASGNEVYSIPYSDRLGSGPLVNAVQYNGADVDTWVVTLGPPVSTL</sequence>
<dbReference type="RefSeq" id="WP_155189352.1">
    <property type="nucleotide sequence ID" value="NZ_BAAAEA010000003.1"/>
</dbReference>
<evidence type="ECO:0000313" key="3">
    <source>
        <dbReference type="Proteomes" id="UP001157914"/>
    </source>
</evidence>
<keyword evidence="3" id="KW-1185">Reference proteome</keyword>
<name>A0ABY1PM63_9HYPH</name>
<gene>
    <name evidence="2" type="ORF">SAMN06265374_4345</name>
</gene>
<comment type="caution">
    <text evidence="2">The sequence shown here is derived from an EMBL/GenBank/DDBJ whole genome shotgun (WGS) entry which is preliminary data.</text>
</comment>
<accession>A0ABY1PM63</accession>
<dbReference type="EMBL" id="FXTT01000008">
    <property type="protein sequence ID" value="SMP36862.1"/>
    <property type="molecule type" value="Genomic_DNA"/>
</dbReference>
<evidence type="ECO:0000313" key="2">
    <source>
        <dbReference type="EMBL" id="SMP36862.1"/>
    </source>
</evidence>
<dbReference type="Proteomes" id="UP001157914">
    <property type="component" value="Unassembled WGS sequence"/>
</dbReference>
<reference evidence="2 3" key="1">
    <citation type="submission" date="2017-05" db="EMBL/GenBank/DDBJ databases">
        <authorList>
            <person name="Varghese N."/>
            <person name="Submissions S."/>
        </authorList>
    </citation>
    <scope>NUCLEOTIDE SEQUENCE [LARGE SCALE GENOMIC DNA]</scope>
    <source>
        <strain evidence="2 3">DSM 15949</strain>
    </source>
</reference>
<protein>
    <recommendedName>
        <fullName evidence="1">GH64 domain-containing protein</fullName>
    </recommendedName>
</protein>
<dbReference type="PROSITE" id="PS52006">
    <property type="entry name" value="GH64"/>
    <property type="match status" value="1"/>
</dbReference>
<dbReference type="Gene3D" id="2.60.110.10">
    <property type="entry name" value="Thaumatin"/>
    <property type="match status" value="1"/>
</dbReference>
<dbReference type="InterPro" id="IPR032477">
    <property type="entry name" value="Glyco_hydro_64"/>
</dbReference>
<evidence type="ECO:0000259" key="1">
    <source>
        <dbReference type="PROSITE" id="PS52006"/>
    </source>
</evidence>
<organism evidence="2 3">
    <name type="scientific">Roseibium denhamense</name>
    <dbReference type="NCBI Taxonomy" id="76305"/>
    <lineage>
        <taxon>Bacteria</taxon>
        <taxon>Pseudomonadati</taxon>
        <taxon>Pseudomonadota</taxon>
        <taxon>Alphaproteobacteria</taxon>
        <taxon>Hyphomicrobiales</taxon>
        <taxon>Stappiaceae</taxon>
        <taxon>Roseibium</taxon>
    </lineage>
</organism>
<dbReference type="InterPro" id="IPR037176">
    <property type="entry name" value="Osmotin/thaumatin-like_sf"/>
</dbReference>
<feature type="domain" description="GH64" evidence="1">
    <location>
        <begin position="3"/>
        <end position="310"/>
    </location>
</feature>